<feature type="signal peptide" evidence="3">
    <location>
        <begin position="1"/>
        <end position="30"/>
    </location>
</feature>
<evidence type="ECO:0000259" key="4">
    <source>
        <dbReference type="SMART" id="SM00635"/>
    </source>
</evidence>
<feature type="compositionally biased region" description="Basic and acidic residues" evidence="2">
    <location>
        <begin position="606"/>
        <end position="644"/>
    </location>
</feature>
<evidence type="ECO:0000313" key="5">
    <source>
        <dbReference type="EMBL" id="EEG51220.1"/>
    </source>
</evidence>
<feature type="domain" description="BIG2" evidence="4">
    <location>
        <begin position="910"/>
        <end position="985"/>
    </location>
</feature>
<dbReference type="Pfam" id="PF01473">
    <property type="entry name" value="Choline_bind_1"/>
    <property type="match status" value="3"/>
</dbReference>
<protein>
    <submittedName>
        <fullName evidence="5">Cell wall-binding repeat protein</fullName>
    </submittedName>
</protein>
<feature type="region of interest" description="Disordered" evidence="2">
    <location>
        <begin position="588"/>
        <end position="700"/>
    </location>
</feature>
<dbReference type="SUPFAM" id="SSF69360">
    <property type="entry name" value="Cell wall binding repeat"/>
    <property type="match status" value="1"/>
</dbReference>
<dbReference type="Pfam" id="PF02368">
    <property type="entry name" value="Big_2"/>
    <property type="match status" value="1"/>
</dbReference>
<dbReference type="Gene3D" id="2.60.40.1080">
    <property type="match status" value="1"/>
</dbReference>
<feature type="chain" id="PRO_5038769129" evidence="3">
    <location>
        <begin position="31"/>
        <end position="1144"/>
    </location>
</feature>
<dbReference type="Proteomes" id="UP000004756">
    <property type="component" value="Unassembled WGS sequence"/>
</dbReference>
<dbReference type="AlphaFoldDB" id="C0DBR9"/>
<reference evidence="5 6" key="1">
    <citation type="submission" date="2009-01" db="EMBL/GenBank/DDBJ databases">
        <authorList>
            <person name="Fulton L."/>
            <person name="Clifton S."/>
            <person name="Fulton B."/>
            <person name="Xu J."/>
            <person name="Minx P."/>
            <person name="Pepin K.H."/>
            <person name="Johnson M."/>
            <person name="Bhonagiri V."/>
            <person name="Nash W.E."/>
            <person name="Mardis E.R."/>
            <person name="Wilson R.K."/>
        </authorList>
    </citation>
    <scope>NUCLEOTIDE SEQUENCE [LARGE SCALE GENOMIC DNA]</scope>
    <source>
        <strain evidence="5 6">DSM 15981</strain>
    </source>
</reference>
<dbReference type="EMBL" id="ACCJ01000555">
    <property type="protein sequence ID" value="EEG51220.1"/>
    <property type="molecule type" value="Genomic_DNA"/>
</dbReference>
<sequence length="1144" mass="127572">MYMMDRLKRNRTNSRIWTARFLIVALLSFSAETLSPIRASASQASPENHGDSFPAEYFSGQGEIWEKLETNGEVMVAFPSQIEADISSPDDEDRYSFELEEESDLTLSLESEYPCTMELMCQGQVIGVSDRPYSQILEPDGLEAGTYTVRVIPQEHVDTSTYTLRISRQSDRKKQPDYSEAHIAGTLFDPKSPFRAINIQSEEEKNRGGSPIMAIHYLAHWQGPVDESVVPYYDKGDFSEVPSDYIKYKKAKPNFHVQNAVILPGYQENGVHMEHWKNAIMTYGSIDTGFFTSYNFRDKNEGPGYPDWDFEYFYVPKDWNYEKYGGHATLIVGWDDTVEREKFRVTERDESGKILAEAMPEQDGAWICRDSYAGLLPDYFYVSYESQDFGGPSFVPTAFAPPEQSDNYNHLYSNTSGGMMDVASKARGFIRGVQAFQNEGGSELLRAVGFATGQGEISYEIGVRIGDGPLDRVKTGYLKYPGFYTARLDQGIMIPPGADFEIHVALSGDDDKLMSFYTCQNVEGWINGIKAIPGKSYYYTDWDGQSDWVDASAQGEYPCIFAYTYSPMDQEITILDNREPAGEIGKATASEADREAQKATASEADQEVKHATASEADREVKHATASEADREIQRATASEADRELQPPTAPQTDRNADRAAASNAEAGIEKATASQAVPRYDTASGSNAAKAEEDAEDEENEWEDIILFDDSEEEAAEAKRVKEQNFWRIREAESGAIPNDNPNEFEVDPLNLDFPAKYDSRDYHLVTKAKNQGNSNLCWTFSAAGALETGFLRYGNQMIDYPRGLNLVSRDYPIVDGTISLKLRKGEEIPLNLSGALYSDCESFNPGSPQIYWEISGDLGSVEEGPKLSESGQTFCALKALGPGRVTVTAVSMADVSLRVSCQVEILEMLPARVHIEPETMTLEVGEIRNLNATVEADEELTVVYSSDRPDVVSVDKDGRVMALRPGTAVITAKAGEGNAACTITVNHRNSSDSDDDGDWTTADGPGVADTARGSWEPASGQWRFQKEDGTYAASSWERIGGVWYYFKEDTYAASGWFQLGDSWYYLSQEAETFGGMQTGWLYDPSYERWFYLEERGTMAVGWRQIDGKWYYFHAVSDGEMGKMYAGERTPNGYVVGTDGEWSH</sequence>
<keyword evidence="3" id="KW-0732">Signal</keyword>
<keyword evidence="1" id="KW-0677">Repeat</keyword>
<dbReference type="Gene3D" id="2.10.270.10">
    <property type="entry name" value="Cholin Binding"/>
    <property type="match status" value="2"/>
</dbReference>
<dbReference type="InterPro" id="IPR003343">
    <property type="entry name" value="Big_2"/>
</dbReference>
<gene>
    <name evidence="5" type="ORF">CLOSTASPAR_06726</name>
</gene>
<feature type="region of interest" description="Disordered" evidence="2">
    <location>
        <begin position="987"/>
        <end position="1016"/>
    </location>
</feature>
<comment type="caution">
    <text evidence="5">The sequence shown here is derived from an EMBL/GenBank/DDBJ whole genome shotgun (WGS) entry which is preliminary data.</text>
</comment>
<dbReference type="Pfam" id="PF00112">
    <property type="entry name" value="Peptidase_C1"/>
    <property type="match status" value="1"/>
</dbReference>
<proteinExistence type="predicted"/>
<dbReference type="SUPFAM" id="SSF54001">
    <property type="entry name" value="Cysteine proteinases"/>
    <property type="match status" value="2"/>
</dbReference>
<dbReference type="SMART" id="SM00635">
    <property type="entry name" value="BID_2"/>
    <property type="match status" value="1"/>
</dbReference>
<dbReference type="HOGENOM" id="CLU_295922_0_0_9"/>
<evidence type="ECO:0000256" key="1">
    <source>
        <dbReference type="ARBA" id="ARBA00022737"/>
    </source>
</evidence>
<organism evidence="5 6">
    <name type="scientific">[Clostridium] asparagiforme DSM 15981</name>
    <dbReference type="NCBI Taxonomy" id="518636"/>
    <lineage>
        <taxon>Bacteria</taxon>
        <taxon>Bacillati</taxon>
        <taxon>Bacillota</taxon>
        <taxon>Clostridia</taxon>
        <taxon>Lachnospirales</taxon>
        <taxon>Lachnospiraceae</taxon>
        <taxon>Enterocloster</taxon>
    </lineage>
</organism>
<dbReference type="GO" id="GO:0006508">
    <property type="term" value="P:proteolysis"/>
    <property type="evidence" value="ECO:0007669"/>
    <property type="project" value="InterPro"/>
</dbReference>
<dbReference type="GO" id="GO:0008234">
    <property type="term" value="F:cysteine-type peptidase activity"/>
    <property type="evidence" value="ECO:0007669"/>
    <property type="project" value="InterPro"/>
</dbReference>
<dbReference type="InterPro" id="IPR000668">
    <property type="entry name" value="Peptidase_C1A_C"/>
</dbReference>
<dbReference type="InterPro" id="IPR038765">
    <property type="entry name" value="Papain-like_cys_pep_sf"/>
</dbReference>
<dbReference type="InterPro" id="IPR008964">
    <property type="entry name" value="Invasin/intimin_cell_adhesion"/>
</dbReference>
<dbReference type="InterPro" id="IPR018337">
    <property type="entry name" value="Cell_wall/Cho-bd_repeat"/>
</dbReference>
<dbReference type="InterPro" id="IPR040528">
    <property type="entry name" value="Lectin-like"/>
</dbReference>
<name>C0DBR9_9FIRM</name>
<dbReference type="Gene3D" id="2.60.120.380">
    <property type="match status" value="1"/>
</dbReference>
<keyword evidence="6" id="KW-1185">Reference proteome</keyword>
<dbReference type="Gene3D" id="3.90.70.10">
    <property type="entry name" value="Cysteine proteinases"/>
    <property type="match status" value="2"/>
</dbReference>
<dbReference type="SUPFAM" id="SSF89260">
    <property type="entry name" value="Collagen-binding domain"/>
    <property type="match status" value="1"/>
</dbReference>
<evidence type="ECO:0000256" key="3">
    <source>
        <dbReference type="SAM" id="SignalP"/>
    </source>
</evidence>
<evidence type="ECO:0000313" key="6">
    <source>
        <dbReference type="Proteomes" id="UP000004756"/>
    </source>
</evidence>
<reference evidence="5 6" key="2">
    <citation type="submission" date="2009-02" db="EMBL/GenBank/DDBJ databases">
        <title>Draft genome sequence of Clostridium asparagiforme (DSM 15981).</title>
        <authorList>
            <person name="Sudarsanam P."/>
            <person name="Ley R."/>
            <person name="Guruge J."/>
            <person name="Turnbaugh P.J."/>
            <person name="Mahowald M."/>
            <person name="Liep D."/>
            <person name="Gordon J."/>
        </authorList>
    </citation>
    <scope>NUCLEOTIDE SEQUENCE [LARGE SCALE GENOMIC DNA]</scope>
    <source>
        <strain evidence="5 6">DSM 15981</strain>
    </source>
</reference>
<accession>C0DBR9</accession>
<dbReference type="SUPFAM" id="SSF49373">
    <property type="entry name" value="Invasin/intimin cell-adhesion fragments"/>
    <property type="match status" value="1"/>
</dbReference>
<evidence type="ECO:0000256" key="2">
    <source>
        <dbReference type="SAM" id="MobiDB-lite"/>
    </source>
</evidence>
<dbReference type="Pfam" id="PF18560">
    <property type="entry name" value="Lectin_like"/>
    <property type="match status" value="1"/>
</dbReference>